<dbReference type="NCBIfam" id="TIGR01076">
    <property type="entry name" value="sortase_fam"/>
    <property type="match status" value="1"/>
</dbReference>
<organism evidence="4 5">
    <name type="scientific">Faecalicatena contorta</name>
    <dbReference type="NCBI Taxonomy" id="39482"/>
    <lineage>
        <taxon>Bacteria</taxon>
        <taxon>Bacillati</taxon>
        <taxon>Bacillota</taxon>
        <taxon>Clostridia</taxon>
        <taxon>Lachnospirales</taxon>
        <taxon>Lachnospiraceae</taxon>
        <taxon>Faecalicatena</taxon>
    </lineage>
</organism>
<evidence type="ECO:0000313" key="4">
    <source>
        <dbReference type="EMBL" id="SUQ13947.1"/>
    </source>
</evidence>
<sequence>MKEKDKSLIILIIGFLIGMGIFIYPALSNYIALRNVVRGATQYEQRVSSLSDEEISEMWDAAVTYNNNLAGDPVPDPFVIGSGRVLPRNYLSILDQGDGVMGYVDIPKINVYLPIRHGTSEEVLGKGAGHIEQTPFPTGGEGNMPVITGHTGLPEAEMFNRLTEIVIGDKFKIKVLNQTLTYQVDDIRIIEPEKIENLLPVEEKDYVTLVTCTPYGVNSHRLLVRGTRIINEDIGSGKKDILIPWKLIVLVSAALIFLFSVILLNRHQNKKTDKTAEKGSPV</sequence>
<dbReference type="EMBL" id="UHJJ01000004">
    <property type="protein sequence ID" value="SUQ13947.1"/>
    <property type="molecule type" value="Genomic_DNA"/>
</dbReference>
<evidence type="ECO:0000256" key="3">
    <source>
        <dbReference type="SAM" id="Phobius"/>
    </source>
</evidence>
<feature type="transmembrane region" description="Helical" evidence="3">
    <location>
        <begin position="243"/>
        <end position="264"/>
    </location>
</feature>
<dbReference type="OrthoDB" id="1648028at2"/>
<dbReference type="InterPro" id="IPR023365">
    <property type="entry name" value="Sortase_dom-sf"/>
</dbReference>
<keyword evidence="3" id="KW-1133">Transmembrane helix</keyword>
<feature type="active site" description="Acyl-thioester intermediate" evidence="2">
    <location>
        <position position="212"/>
    </location>
</feature>
<keyword evidence="3" id="KW-0472">Membrane</keyword>
<protein>
    <submittedName>
        <fullName evidence="4">Sortase A</fullName>
    </submittedName>
</protein>
<keyword evidence="5" id="KW-1185">Reference proteome</keyword>
<dbReference type="AlphaFoldDB" id="A0A315ZZ45"/>
<dbReference type="RefSeq" id="WP_109710344.1">
    <property type="nucleotide sequence ID" value="NZ_QGDS01000004.1"/>
</dbReference>
<dbReference type="GO" id="GO:0016787">
    <property type="term" value="F:hydrolase activity"/>
    <property type="evidence" value="ECO:0007669"/>
    <property type="project" value="UniProtKB-KW"/>
</dbReference>
<dbReference type="InterPro" id="IPR005754">
    <property type="entry name" value="Sortase"/>
</dbReference>
<reference evidence="5" key="1">
    <citation type="submission" date="2017-07" db="EMBL/GenBank/DDBJ databases">
        <authorList>
            <person name="Varghese N."/>
            <person name="Submissions S."/>
        </authorList>
    </citation>
    <scope>NUCLEOTIDE SEQUENCE [LARGE SCALE GENOMIC DNA]</scope>
    <source>
        <strain evidence="5">NLAE-zl-C134</strain>
    </source>
</reference>
<dbReference type="Gene3D" id="2.40.260.10">
    <property type="entry name" value="Sortase"/>
    <property type="match status" value="1"/>
</dbReference>
<feature type="active site" description="Proton donor/acceptor" evidence="2">
    <location>
        <position position="150"/>
    </location>
</feature>
<dbReference type="SUPFAM" id="SSF63817">
    <property type="entry name" value="Sortase"/>
    <property type="match status" value="1"/>
</dbReference>
<keyword evidence="1" id="KW-0378">Hydrolase</keyword>
<name>A0A315ZZ45_9FIRM</name>
<keyword evidence="3" id="KW-0812">Transmembrane</keyword>
<dbReference type="NCBIfam" id="NF033745">
    <property type="entry name" value="class_C_sortase"/>
    <property type="match status" value="1"/>
</dbReference>
<accession>A0A315ZZ45</accession>
<gene>
    <name evidence="4" type="ORF">SAMN05216529_104259</name>
</gene>
<evidence type="ECO:0000256" key="2">
    <source>
        <dbReference type="PIRSR" id="PIRSR605754-1"/>
    </source>
</evidence>
<feature type="transmembrane region" description="Helical" evidence="3">
    <location>
        <begin position="7"/>
        <end position="27"/>
    </location>
</feature>
<dbReference type="InterPro" id="IPR042002">
    <property type="entry name" value="Sortase_C"/>
</dbReference>
<proteinExistence type="predicted"/>
<dbReference type="Proteomes" id="UP000254051">
    <property type="component" value="Unassembled WGS sequence"/>
</dbReference>
<evidence type="ECO:0000256" key="1">
    <source>
        <dbReference type="ARBA" id="ARBA00022801"/>
    </source>
</evidence>
<dbReference type="Pfam" id="PF04203">
    <property type="entry name" value="Sortase"/>
    <property type="match status" value="1"/>
</dbReference>
<dbReference type="CDD" id="cd05827">
    <property type="entry name" value="Sortase_C"/>
    <property type="match status" value="1"/>
</dbReference>
<evidence type="ECO:0000313" key="5">
    <source>
        <dbReference type="Proteomes" id="UP000254051"/>
    </source>
</evidence>